<evidence type="ECO:0000313" key="2">
    <source>
        <dbReference type="Proteomes" id="UP000095210"/>
    </source>
</evidence>
<dbReference type="RefSeq" id="WP_069850898.1">
    <property type="nucleotide sequence ID" value="NZ_CP014859.1"/>
</dbReference>
<organism evidence="1 2">
    <name type="scientific">Actinoalloteichus hymeniacidonis</name>
    <dbReference type="NCBI Taxonomy" id="340345"/>
    <lineage>
        <taxon>Bacteria</taxon>
        <taxon>Bacillati</taxon>
        <taxon>Actinomycetota</taxon>
        <taxon>Actinomycetes</taxon>
        <taxon>Pseudonocardiales</taxon>
        <taxon>Pseudonocardiaceae</taxon>
        <taxon>Actinoalloteichus</taxon>
    </lineage>
</organism>
<gene>
    <name evidence="1" type="ORF">TL08_19250</name>
</gene>
<name>A0AAC9HTH8_9PSEU</name>
<reference evidence="2" key="1">
    <citation type="submission" date="2016-03" db="EMBL/GenBank/DDBJ databases">
        <title>Complete genome sequence of the type strain Actinoalloteichus hymeniacidonis DSM 45092.</title>
        <authorList>
            <person name="Schaffert L."/>
            <person name="Albersmeier A."/>
            <person name="Winkler A."/>
            <person name="Kalinowski J."/>
            <person name="Zotchev S."/>
            <person name="Ruckert C."/>
        </authorList>
    </citation>
    <scope>NUCLEOTIDE SEQUENCE [LARGE SCALE GENOMIC DNA]</scope>
    <source>
        <strain evidence="2">HPA177(T) (DSM 45092(T))</strain>
    </source>
</reference>
<protein>
    <submittedName>
        <fullName evidence="1">Uncharacterized protein</fullName>
    </submittedName>
</protein>
<dbReference type="EMBL" id="CP014859">
    <property type="protein sequence ID" value="AOS64641.1"/>
    <property type="molecule type" value="Genomic_DNA"/>
</dbReference>
<keyword evidence="2" id="KW-1185">Reference proteome</keyword>
<evidence type="ECO:0000313" key="1">
    <source>
        <dbReference type="EMBL" id="AOS64641.1"/>
    </source>
</evidence>
<accession>A0AAC9HTH8</accession>
<dbReference type="Proteomes" id="UP000095210">
    <property type="component" value="Chromosome"/>
</dbReference>
<sequence length="127" mass="13192">MTIPCVITVGVRSLTTGPESLVLVADRPSKSVAVAVRGRGLAALTRRAAGVALATLITERPASAVEVPVIGRQHQIGKLRISILGPQAALTLTAGDAVVRHWNIAHRPELAAAMNRVVTHLTAETAA</sequence>
<dbReference type="AlphaFoldDB" id="A0AAC9HTH8"/>
<dbReference type="KEGG" id="ahm:TL08_19250"/>
<proteinExistence type="predicted"/>